<name>A0A0S4IZK6_BODSA</name>
<dbReference type="InterPro" id="IPR028889">
    <property type="entry name" value="USP"/>
</dbReference>
<sequence>MSLDESDDVFEPRILSGLNNLGNTCYFNSGLQLLASATPFVSALTQVASTVVRGDDETGARHAGLHPFHSPSRAALLKSAVETLDDMQSGGQSSLAPTSLLRLFSKLNPQFEGMHQQDCPEMITSMLSQLEDEVKTEVYTTEVLKELSSSSPAASSSQRYMSVLGLVDEVHRANAEEEVEAQHKKGKLEYTAADYHPPRWVRSSVTDCFRGAALHTISCSKCSYTSRTVDEFTSLSLEIPSPHQRRAYVSRHPNVIRYDAEGNPLNDQSTRKSSGGYRWWNPVKYIAGVCTFVYSCIVGDDGLPYPLTLEECLDIHFDEEKLHGANKYRCPKCEQLVEATKRHSLLWCPEVLMIHLKRFEVGAYWTSKRHDPIIFPAGHASTKWSRPLDLKAFETTSLAGGPSPAYELTGVVNHHGSFGGGHYTAFAHKGAALGWVLCNDASVKRADAEVVVDSQEYLLMYRKQRPASNDENMSERSMAQLARKYLSNKPPVTSPNNEVMVQRSWLHRVATFVEPGPLLNRLCYCGGAKPALHYHGTVASAYQKVACSDYEQLSALYGGPPLDQMLSTQSVQQTLVDEVQWLRRQK</sequence>
<comment type="catalytic activity">
    <reaction evidence="1">
        <text>Thiol-dependent hydrolysis of ester, thioester, amide, peptide and isopeptide bonds formed by the C-terminal Gly of ubiquitin (a 76-residue protein attached to proteins as an intracellular targeting signal).</text>
        <dbReference type="EC" id="3.4.19.12"/>
    </reaction>
</comment>
<proteinExistence type="inferred from homology"/>
<comment type="similarity">
    <text evidence="1">Belongs to the peptidase C19 family.</text>
</comment>
<dbReference type="PROSITE" id="PS00972">
    <property type="entry name" value="USP_1"/>
    <property type="match status" value="1"/>
</dbReference>
<dbReference type="PANTHER" id="PTHR21646">
    <property type="entry name" value="UBIQUITIN CARBOXYL-TERMINAL HYDROLASE"/>
    <property type="match status" value="1"/>
</dbReference>
<keyword evidence="1" id="KW-0833">Ubl conjugation pathway</keyword>
<dbReference type="GO" id="GO:0016579">
    <property type="term" value="P:protein deubiquitination"/>
    <property type="evidence" value="ECO:0007669"/>
    <property type="project" value="InterPro"/>
</dbReference>
<dbReference type="GO" id="GO:0004843">
    <property type="term" value="F:cysteine-type deubiquitinase activity"/>
    <property type="evidence" value="ECO:0007669"/>
    <property type="project" value="UniProtKB-UniRule"/>
</dbReference>
<dbReference type="SUPFAM" id="SSF54001">
    <property type="entry name" value="Cysteine proteinases"/>
    <property type="match status" value="1"/>
</dbReference>
<dbReference type="Pfam" id="PF00443">
    <property type="entry name" value="UCH"/>
    <property type="match status" value="1"/>
</dbReference>
<dbReference type="PANTHER" id="PTHR21646:SF92">
    <property type="entry name" value="CARBOXYL-TERMINAL HYDROLASE, PUTATIVE-RELATED"/>
    <property type="match status" value="1"/>
</dbReference>
<keyword evidence="1" id="KW-0645">Protease</keyword>
<evidence type="ECO:0000259" key="2">
    <source>
        <dbReference type="PROSITE" id="PS50235"/>
    </source>
</evidence>
<dbReference type="InterPro" id="IPR038765">
    <property type="entry name" value="Papain-like_cys_pep_sf"/>
</dbReference>
<keyword evidence="1" id="KW-0788">Thiol protease</keyword>
<dbReference type="VEuPathDB" id="TriTrypDB:BSAL_76225"/>
<feature type="domain" description="USP" evidence="2">
    <location>
        <begin position="16"/>
        <end position="464"/>
    </location>
</feature>
<protein>
    <recommendedName>
        <fullName evidence="1">Ubiquitin carboxyl-terminal hydrolase</fullName>
        <ecNumber evidence="1">3.4.19.12</ecNumber>
    </recommendedName>
</protein>
<dbReference type="EMBL" id="CYKH01000712">
    <property type="protein sequence ID" value="CUG23861.1"/>
    <property type="molecule type" value="Genomic_DNA"/>
</dbReference>
<evidence type="ECO:0000256" key="1">
    <source>
        <dbReference type="RuleBase" id="RU366025"/>
    </source>
</evidence>
<dbReference type="Proteomes" id="UP000051952">
    <property type="component" value="Unassembled WGS sequence"/>
</dbReference>
<dbReference type="EC" id="3.4.19.12" evidence="1"/>
<dbReference type="InterPro" id="IPR001394">
    <property type="entry name" value="Peptidase_C19_UCH"/>
</dbReference>
<dbReference type="InterPro" id="IPR018200">
    <property type="entry name" value="USP_CS"/>
</dbReference>
<organism evidence="3 4">
    <name type="scientific">Bodo saltans</name>
    <name type="common">Flagellated protozoan</name>
    <dbReference type="NCBI Taxonomy" id="75058"/>
    <lineage>
        <taxon>Eukaryota</taxon>
        <taxon>Discoba</taxon>
        <taxon>Euglenozoa</taxon>
        <taxon>Kinetoplastea</taxon>
        <taxon>Metakinetoplastina</taxon>
        <taxon>Eubodonida</taxon>
        <taxon>Bodonidae</taxon>
        <taxon>Bodo</taxon>
    </lineage>
</organism>
<gene>
    <name evidence="3" type="ORF">BSAL_76225</name>
</gene>
<dbReference type="AlphaFoldDB" id="A0A0S4IZK6"/>
<keyword evidence="1 3" id="KW-0378">Hydrolase</keyword>
<dbReference type="OMA" id="IADSEVY"/>
<dbReference type="InterPro" id="IPR050185">
    <property type="entry name" value="Ub_carboxyl-term_hydrolase"/>
</dbReference>
<evidence type="ECO:0000313" key="3">
    <source>
        <dbReference type="EMBL" id="CUG23861.1"/>
    </source>
</evidence>
<dbReference type="Gene3D" id="3.90.70.10">
    <property type="entry name" value="Cysteine proteinases"/>
    <property type="match status" value="1"/>
</dbReference>
<evidence type="ECO:0000313" key="4">
    <source>
        <dbReference type="Proteomes" id="UP000051952"/>
    </source>
</evidence>
<reference evidence="4" key="1">
    <citation type="submission" date="2015-09" db="EMBL/GenBank/DDBJ databases">
        <authorList>
            <consortium name="Pathogen Informatics"/>
        </authorList>
    </citation>
    <scope>NUCLEOTIDE SEQUENCE [LARGE SCALE GENOMIC DNA]</scope>
    <source>
        <strain evidence="4">Lake Konstanz</strain>
    </source>
</reference>
<keyword evidence="4" id="KW-1185">Reference proteome</keyword>
<dbReference type="PROSITE" id="PS00973">
    <property type="entry name" value="USP_2"/>
    <property type="match status" value="1"/>
</dbReference>
<dbReference type="OrthoDB" id="73004at2759"/>
<dbReference type="GO" id="GO:0006508">
    <property type="term" value="P:proteolysis"/>
    <property type="evidence" value="ECO:0007669"/>
    <property type="project" value="UniProtKB-KW"/>
</dbReference>
<dbReference type="PROSITE" id="PS50235">
    <property type="entry name" value="USP_3"/>
    <property type="match status" value="1"/>
</dbReference>
<accession>A0A0S4IZK6</accession>